<proteinExistence type="predicted"/>
<keyword evidence="2" id="KW-1185">Reference proteome</keyword>
<accession>A0AAV4RUA0</accession>
<evidence type="ECO:0000313" key="2">
    <source>
        <dbReference type="Proteomes" id="UP001054945"/>
    </source>
</evidence>
<evidence type="ECO:0000313" key="1">
    <source>
        <dbReference type="EMBL" id="GIY23463.1"/>
    </source>
</evidence>
<reference evidence="1 2" key="1">
    <citation type="submission" date="2021-06" db="EMBL/GenBank/DDBJ databases">
        <title>Caerostris extrusa draft genome.</title>
        <authorList>
            <person name="Kono N."/>
            <person name="Arakawa K."/>
        </authorList>
    </citation>
    <scope>NUCLEOTIDE SEQUENCE [LARGE SCALE GENOMIC DNA]</scope>
</reference>
<gene>
    <name evidence="1" type="ORF">CEXT_3391</name>
</gene>
<comment type="caution">
    <text evidence="1">The sequence shown here is derived from an EMBL/GenBank/DDBJ whole genome shotgun (WGS) entry which is preliminary data.</text>
</comment>
<name>A0AAV4RUA0_CAEEX</name>
<dbReference type="Proteomes" id="UP001054945">
    <property type="component" value="Unassembled WGS sequence"/>
</dbReference>
<protein>
    <submittedName>
        <fullName evidence="1">Uncharacterized protein</fullName>
    </submittedName>
</protein>
<feature type="non-terminal residue" evidence="1">
    <location>
        <position position="1"/>
    </location>
</feature>
<sequence>SQFRQRNFTVFWNRTLTIFDKYRTMNTLKYIRLREEGSLNERTFKQSNSAEI</sequence>
<dbReference type="AlphaFoldDB" id="A0AAV4RUA0"/>
<organism evidence="1 2">
    <name type="scientific">Caerostris extrusa</name>
    <name type="common">Bark spider</name>
    <name type="synonym">Caerostris bankana</name>
    <dbReference type="NCBI Taxonomy" id="172846"/>
    <lineage>
        <taxon>Eukaryota</taxon>
        <taxon>Metazoa</taxon>
        <taxon>Ecdysozoa</taxon>
        <taxon>Arthropoda</taxon>
        <taxon>Chelicerata</taxon>
        <taxon>Arachnida</taxon>
        <taxon>Araneae</taxon>
        <taxon>Araneomorphae</taxon>
        <taxon>Entelegynae</taxon>
        <taxon>Araneoidea</taxon>
        <taxon>Araneidae</taxon>
        <taxon>Caerostris</taxon>
    </lineage>
</organism>
<dbReference type="EMBL" id="BPLR01008275">
    <property type="protein sequence ID" value="GIY23463.1"/>
    <property type="molecule type" value="Genomic_DNA"/>
</dbReference>